<keyword evidence="1" id="KW-0496">Mitochondrion</keyword>
<dbReference type="RefSeq" id="YP_009493153.1">
    <property type="nucleotide sequence ID" value="NC_037937.1"/>
</dbReference>
<gene>
    <name evidence="1" type="primary">orf130</name>
</gene>
<geneLocation type="mitochondrion" evidence="1"/>
<reference evidence="1" key="1">
    <citation type="journal article" date="2019" name="Int. J. Biol. Macromol.">
        <title>The complete mitochondrial genomes of five important medicinal Ganoderma species: Features, evolution, and phylogeny.</title>
        <authorList>
            <person name="Li Q."/>
            <person name="Xiang D."/>
            <person name="Wan Y."/>
            <person name="Wu Q."/>
            <person name="Wu X."/>
            <person name="Ma C."/>
            <person name="Song Y."/>
            <person name="Zhao G."/>
            <person name="Huang W."/>
        </authorList>
    </citation>
    <scope>NUCLEOTIDE SEQUENCE</scope>
</reference>
<organism evidence="1">
    <name type="scientific">Ganoderma leucocontextum</name>
    <dbReference type="NCBI Taxonomy" id="1566825"/>
    <lineage>
        <taxon>Eukaryota</taxon>
        <taxon>Fungi</taxon>
        <taxon>Dikarya</taxon>
        <taxon>Basidiomycota</taxon>
        <taxon>Agaricomycotina</taxon>
        <taxon>Agaricomycetes</taxon>
        <taxon>Polyporales</taxon>
        <taxon>Polyporaceae</taxon>
        <taxon>Ganoderma</taxon>
    </lineage>
</organism>
<accession>A0A2S1WBH4</accession>
<dbReference type="EMBL" id="MH252534">
    <property type="protein sequence ID" value="AWJ63948.1"/>
    <property type="molecule type" value="Genomic_DNA"/>
</dbReference>
<evidence type="ECO:0000313" key="1">
    <source>
        <dbReference type="EMBL" id="AWJ63948.1"/>
    </source>
</evidence>
<dbReference type="AlphaFoldDB" id="A0A2S1WBH4"/>
<name>A0A2S1WBH4_9APHY</name>
<protein>
    <submittedName>
        <fullName evidence="1">Uncharacterized protein</fullName>
    </submittedName>
</protein>
<dbReference type="GeneID" id="36953344"/>
<proteinExistence type="predicted"/>
<sequence>MADIFKFIFSSNTIYCQPDGPGPRVPATNINEQQVLQQNTQNASQSTSNVNVQRVNQVNQQEGDARPATNNENLGNNPFINWNLFTRYRNSSNTMLELNYKCENDSFWDNISYLRRLRMENFIREDVLIN</sequence>